<keyword evidence="1" id="KW-0378">Hydrolase</keyword>
<keyword evidence="2" id="KW-1185">Reference proteome</keyword>
<dbReference type="GO" id="GO:0000287">
    <property type="term" value="F:magnesium ion binding"/>
    <property type="evidence" value="ECO:0007669"/>
    <property type="project" value="TreeGrafter"/>
</dbReference>
<dbReference type="GO" id="GO:0016791">
    <property type="term" value="F:phosphatase activity"/>
    <property type="evidence" value="ECO:0007669"/>
    <property type="project" value="TreeGrafter"/>
</dbReference>
<dbReference type="RefSeq" id="WP_204087259.1">
    <property type="nucleotide sequence ID" value="NZ_CP137757.1"/>
</dbReference>
<dbReference type="AlphaFoldDB" id="A0AAU0Q0I9"/>
<evidence type="ECO:0000313" key="1">
    <source>
        <dbReference type="EMBL" id="WPF24343.1"/>
    </source>
</evidence>
<dbReference type="Gene3D" id="3.30.1240.10">
    <property type="match status" value="1"/>
</dbReference>
<dbReference type="Pfam" id="PF08282">
    <property type="entry name" value="Hydrolase_3"/>
    <property type="match status" value="1"/>
</dbReference>
<sequence>MQHRGIMWRDIDPRELDIRLIVCDMDGTLLDGDSHLPEEFWEVYRLLTEHNVTFVPASGRQLATLTTMFQPADSGVTGVDDVEDVEGSHEEVSLPRTNDFIAENGNLVIHSGERVWQSVIPEAIAHEVIHAVRRGVNDGRNLGLVMCAADGAYVDRDDDAFLAEARKYYASLDVVPDVADVEDDFLKFAIYDFDDAEAAVGSIFGSLDERYRPVVSGQHWIDVMDSSVNKGVALRRLQEALGVTREQTAVFGDYLNDREMIAEGQYSFAMENAHPTIMEEANYWAPANTEAGVVQVLRHLFDGTSGAH</sequence>
<accession>A0AAU0Q0I9</accession>
<dbReference type="SUPFAM" id="SSF56784">
    <property type="entry name" value="HAD-like"/>
    <property type="match status" value="1"/>
</dbReference>
<protein>
    <submittedName>
        <fullName evidence="1">HAD family hydrolase</fullName>
        <ecNumber evidence="1">3.1.3.-</ecNumber>
    </submittedName>
</protein>
<dbReference type="PANTHER" id="PTHR10000">
    <property type="entry name" value="PHOSPHOSERINE PHOSPHATASE"/>
    <property type="match status" value="1"/>
</dbReference>
<dbReference type="EC" id="3.1.3.-" evidence="1"/>
<dbReference type="GO" id="GO:0005829">
    <property type="term" value="C:cytosol"/>
    <property type="evidence" value="ECO:0007669"/>
    <property type="project" value="TreeGrafter"/>
</dbReference>
<evidence type="ECO:0000313" key="2">
    <source>
        <dbReference type="Proteomes" id="UP001174314"/>
    </source>
</evidence>
<dbReference type="KEGG" id="cpsk:Q0N40_07275"/>
<proteinExistence type="predicted"/>
<organism evidence="1 2">
    <name type="scientific">Corynebacterium pseudokroppenstedtii</name>
    <dbReference type="NCBI Taxonomy" id="2804917"/>
    <lineage>
        <taxon>Bacteria</taxon>
        <taxon>Bacillati</taxon>
        <taxon>Actinomycetota</taxon>
        <taxon>Actinomycetes</taxon>
        <taxon>Mycobacteriales</taxon>
        <taxon>Corynebacteriaceae</taxon>
        <taxon>Corynebacterium</taxon>
    </lineage>
</organism>
<dbReference type="EMBL" id="CP137757">
    <property type="protein sequence ID" value="WPF24343.1"/>
    <property type="molecule type" value="Genomic_DNA"/>
</dbReference>
<dbReference type="Proteomes" id="UP001174314">
    <property type="component" value="Chromosome"/>
</dbReference>
<dbReference type="InterPro" id="IPR023214">
    <property type="entry name" value="HAD_sf"/>
</dbReference>
<gene>
    <name evidence="1" type="ORF">Q0N40_07275</name>
</gene>
<dbReference type="InterPro" id="IPR036412">
    <property type="entry name" value="HAD-like_sf"/>
</dbReference>
<dbReference type="CDD" id="cd07518">
    <property type="entry name" value="HAD_YbiV-Like"/>
    <property type="match status" value="1"/>
</dbReference>
<dbReference type="Gene3D" id="3.40.50.1000">
    <property type="entry name" value="HAD superfamily/HAD-like"/>
    <property type="match status" value="1"/>
</dbReference>
<dbReference type="PANTHER" id="PTHR10000:SF53">
    <property type="entry name" value="5-AMINO-6-(5-PHOSPHO-D-RIBITYLAMINO)URACIL PHOSPHATASE YBJI-RELATED"/>
    <property type="match status" value="1"/>
</dbReference>
<reference evidence="1 2" key="1">
    <citation type="submission" date="2023-10" db="EMBL/GenBank/DDBJ databases">
        <title>complete genome sequence of Corynebacterium pseudokroppenstedtii P15-C1.</title>
        <authorList>
            <person name="Bruggemann H."/>
            <person name="Poehlein A."/>
        </authorList>
    </citation>
    <scope>NUCLEOTIDE SEQUENCE [LARGE SCALE GENOMIC DNA]</scope>
    <source>
        <strain evidence="1 2">P15_C1</strain>
    </source>
</reference>
<name>A0AAU0Q0I9_9CORY</name>